<dbReference type="Gene3D" id="1.10.3210.10">
    <property type="entry name" value="Hypothetical protein af1432"/>
    <property type="match status" value="1"/>
</dbReference>
<reference evidence="1" key="1">
    <citation type="journal article" date="2014" name="Int. J. Syst. Evol. Microbiol.">
        <title>Complete genome sequence of Corynebacterium casei LMG S-19264T (=DSM 44701T), isolated from a smear-ripened cheese.</title>
        <authorList>
            <consortium name="US DOE Joint Genome Institute (JGI-PGF)"/>
            <person name="Walter F."/>
            <person name="Albersmeier A."/>
            <person name="Kalinowski J."/>
            <person name="Ruckert C."/>
        </authorList>
    </citation>
    <scope>NUCLEOTIDE SEQUENCE</scope>
    <source>
        <strain evidence="1">CGMCC 1.15447</strain>
    </source>
</reference>
<organism evidence="1 2">
    <name type="scientific">Edaphobacter acidisoli</name>
    <dbReference type="NCBI Taxonomy" id="2040573"/>
    <lineage>
        <taxon>Bacteria</taxon>
        <taxon>Pseudomonadati</taxon>
        <taxon>Acidobacteriota</taxon>
        <taxon>Terriglobia</taxon>
        <taxon>Terriglobales</taxon>
        <taxon>Acidobacteriaceae</taxon>
        <taxon>Edaphobacter</taxon>
    </lineage>
</organism>
<reference evidence="1" key="2">
    <citation type="submission" date="2020-09" db="EMBL/GenBank/DDBJ databases">
        <authorList>
            <person name="Sun Q."/>
            <person name="Zhou Y."/>
        </authorList>
    </citation>
    <scope>NUCLEOTIDE SEQUENCE</scope>
    <source>
        <strain evidence="1">CGMCC 1.15447</strain>
    </source>
</reference>
<dbReference type="SUPFAM" id="SSF109604">
    <property type="entry name" value="HD-domain/PDEase-like"/>
    <property type="match status" value="1"/>
</dbReference>
<evidence type="ECO:0000313" key="2">
    <source>
        <dbReference type="Proteomes" id="UP000648801"/>
    </source>
</evidence>
<gene>
    <name evidence="1" type="ORF">GCM10011507_35160</name>
</gene>
<evidence type="ECO:0008006" key="3">
    <source>
        <dbReference type="Google" id="ProtNLM"/>
    </source>
</evidence>
<dbReference type="EMBL" id="BMJB01000006">
    <property type="protein sequence ID" value="GGA80904.1"/>
    <property type="molecule type" value="Genomic_DNA"/>
</dbReference>
<keyword evidence="2" id="KW-1185">Reference proteome</keyword>
<protein>
    <recommendedName>
        <fullName evidence="3">Phosphohydrolase</fullName>
    </recommendedName>
</protein>
<sequence length="186" mass="21197">MKPLCESAVIKTYTGRWIDLLWPETADLSIDDIAWSLAGIERFTGHAVRPYTVAEHCLLGVEQSLPQHRLAFLMHDAPEAYLNDVSGPLKQTAMFELYRALEAQWWGAIAMRFGIPEKLPKDIHVTDKRMLSTELRDLMGRPAQWGDAYKPFQLTIPPRSSSREYLAERFLAKFHELVSATVGAKR</sequence>
<dbReference type="Proteomes" id="UP000648801">
    <property type="component" value="Unassembled WGS sequence"/>
</dbReference>
<comment type="caution">
    <text evidence="1">The sequence shown here is derived from an EMBL/GenBank/DDBJ whole genome shotgun (WGS) entry which is preliminary data.</text>
</comment>
<dbReference type="RefSeq" id="WP_188760857.1">
    <property type="nucleotide sequence ID" value="NZ_BMJB01000006.1"/>
</dbReference>
<accession>A0A916S4E5</accession>
<evidence type="ECO:0000313" key="1">
    <source>
        <dbReference type="EMBL" id="GGA80904.1"/>
    </source>
</evidence>
<dbReference type="AlphaFoldDB" id="A0A916S4E5"/>
<name>A0A916S4E5_9BACT</name>
<proteinExistence type="predicted"/>